<name>S3V083_9LEPT</name>
<reference evidence="1" key="1">
    <citation type="submission" date="2013-04" db="EMBL/GenBank/DDBJ databases">
        <authorList>
            <person name="Harkins D.M."/>
            <person name="Durkin A.S."/>
            <person name="Selengut J.D."/>
            <person name="Sanka R."/>
            <person name="DePew J."/>
            <person name="Purushe J."/>
            <person name="Ahmed A."/>
            <person name="van der Linden H."/>
            <person name="Goris M.G.A."/>
            <person name="Hartskeerl R.A."/>
            <person name="Vinetz J.M."/>
            <person name="Sutton G.G."/>
            <person name="Nelson W.C."/>
            <person name="Fouts D.E."/>
        </authorList>
    </citation>
    <scope>NUCLEOTIDE SEQUENCE [LARGE SCALE GENOMIC DNA]</scope>
    <source>
        <strain evidence="1">BUT 6</strain>
    </source>
</reference>
<evidence type="ECO:0000313" key="2">
    <source>
        <dbReference type="Proteomes" id="UP000014540"/>
    </source>
</evidence>
<protein>
    <submittedName>
        <fullName evidence="1">Lipoprotein</fullName>
    </submittedName>
</protein>
<evidence type="ECO:0000313" key="1">
    <source>
        <dbReference type="EMBL" id="EPG74883.1"/>
    </source>
</evidence>
<dbReference type="AlphaFoldDB" id="S3V083"/>
<dbReference type="OrthoDB" id="327998at2"/>
<keyword evidence="2" id="KW-1185">Reference proteome</keyword>
<dbReference type="STRING" id="1193011.LEP1GSC058_1647"/>
<comment type="caution">
    <text evidence="1">The sequence shown here is derived from an EMBL/GenBank/DDBJ whole genome shotgun (WGS) entry which is preliminary data.</text>
</comment>
<dbReference type="EMBL" id="AKWZ02000006">
    <property type="protein sequence ID" value="EPG74883.1"/>
    <property type="molecule type" value="Genomic_DNA"/>
</dbReference>
<proteinExistence type="predicted"/>
<accession>S3V083</accession>
<sequence>MKRVALLFLIFILLQSCLYEKGFIQRIQIDPNANEEIPEHKFQPLNRESYRKCMYTFMVLMWYNRPFPSTWNDIIFDPASIGHKSVKLKNAVMYIEAIDFFPPWTIFMTIIPFPTVPIMRICGTVIGEKD</sequence>
<dbReference type="PROSITE" id="PS51257">
    <property type="entry name" value="PROKAR_LIPOPROTEIN"/>
    <property type="match status" value="1"/>
</dbReference>
<dbReference type="Proteomes" id="UP000014540">
    <property type="component" value="Unassembled WGS sequence"/>
</dbReference>
<gene>
    <name evidence="1" type="ORF">LEP1GSC058_1647</name>
</gene>
<dbReference type="RefSeq" id="WP_016548956.1">
    <property type="nucleotide sequence ID" value="NZ_AKWZ02000006.1"/>
</dbReference>
<keyword evidence="1" id="KW-0449">Lipoprotein</keyword>
<organism evidence="1 2">
    <name type="scientific">Leptospira fainei serovar Hurstbridge str. BUT 6</name>
    <dbReference type="NCBI Taxonomy" id="1193011"/>
    <lineage>
        <taxon>Bacteria</taxon>
        <taxon>Pseudomonadati</taxon>
        <taxon>Spirochaetota</taxon>
        <taxon>Spirochaetia</taxon>
        <taxon>Leptospirales</taxon>
        <taxon>Leptospiraceae</taxon>
        <taxon>Leptospira</taxon>
    </lineage>
</organism>